<evidence type="ECO:0000313" key="2">
    <source>
        <dbReference type="Proteomes" id="UP000060602"/>
    </source>
</evidence>
<name>A0A0X8P1Z0_ALCXX</name>
<evidence type="ECO:0000313" key="1">
    <source>
        <dbReference type="EMBL" id="AMG38440.1"/>
    </source>
</evidence>
<proteinExistence type="predicted"/>
<dbReference type="AlphaFoldDB" id="A0A0X8P1Z0"/>
<dbReference type="Proteomes" id="UP000060602">
    <property type="component" value="Chromosome"/>
</dbReference>
<accession>A0A0X8P1Z0</accession>
<protein>
    <submittedName>
        <fullName evidence="1">Uncharacterized protein</fullName>
    </submittedName>
</protein>
<gene>
    <name evidence="1" type="ORF">AL504_21865</name>
</gene>
<sequence length="75" mass="8178">MAADGQEARGMVAVLRLVDGDARGVAAGAHVSCAIRRRPRGEGAWGRAVQPRDLPWPCRKEKADAAKPVYVWKIR</sequence>
<organism evidence="1 2">
    <name type="scientific">Alcaligenes xylosoxydans xylosoxydans</name>
    <name type="common">Achromobacter xylosoxidans</name>
    <dbReference type="NCBI Taxonomy" id="85698"/>
    <lineage>
        <taxon>Bacteria</taxon>
        <taxon>Pseudomonadati</taxon>
        <taxon>Pseudomonadota</taxon>
        <taxon>Betaproteobacteria</taxon>
        <taxon>Burkholderiales</taxon>
        <taxon>Alcaligenaceae</taxon>
        <taxon>Achromobacter</taxon>
    </lineage>
</organism>
<reference evidence="2" key="1">
    <citation type="submission" date="2015-12" db="EMBL/GenBank/DDBJ databases">
        <title>FDA dAtabase for Regulatory Grade micrObial Sequences (FDA-ARGOS): Supporting development and validation of Infectious Disease Dx tests.</title>
        <authorList>
            <person name="Case J."/>
            <person name="Tallon L."/>
            <person name="Sadzewicz L."/>
            <person name="Sengamalay N."/>
            <person name="Ott S."/>
            <person name="Godinez A."/>
            <person name="Nagaraj S."/>
            <person name="Nadendla S."/>
            <person name="Sichtig H."/>
        </authorList>
    </citation>
    <scope>NUCLEOTIDE SEQUENCE [LARGE SCALE GENOMIC DNA]</scope>
    <source>
        <strain evidence="2">FDAARGOS_147</strain>
    </source>
</reference>
<dbReference type="EMBL" id="CP014060">
    <property type="protein sequence ID" value="AMG38440.1"/>
    <property type="molecule type" value="Genomic_DNA"/>
</dbReference>